<dbReference type="InterPro" id="IPR035965">
    <property type="entry name" value="PAS-like_dom_sf"/>
</dbReference>
<keyword evidence="6" id="KW-0808">Transferase</keyword>
<reference evidence="15 16" key="1">
    <citation type="submission" date="2019-06" db="EMBL/GenBank/DDBJ databases">
        <title>Genomic Encyclopedia of Type Strains, Phase IV (KMG-V): Genome sequencing to study the core and pangenomes of soil and plant-associated prokaryotes.</title>
        <authorList>
            <person name="Whitman W."/>
        </authorList>
    </citation>
    <scope>NUCLEOTIDE SEQUENCE [LARGE SCALE GENOMIC DNA]</scope>
    <source>
        <strain evidence="15 16">BR 11622</strain>
    </source>
</reference>
<protein>
    <recommendedName>
        <fullName evidence="3">histidine kinase</fullName>
        <ecNumber evidence="3">2.7.13.3</ecNumber>
    </recommendedName>
</protein>
<sequence>MSRLEARPDRFVAIAVLMLAPTGALLAALVLSGRLHPLLALGAFVLVAAVTAVARHLVLRDSRLIAAYLDQVRDRRTPLAPPLARTLTGAALLEDIAHLHQNWLRHREEIEHRLAADEAVVEALHDPLMLVDAKRKVGRANSAARALFGDRMLNRDLAVSVRNPDVLAAVDAVLAGGESRRVEFTLPLPVERVLEVRVTPFQPAAEDGADEREITAIITLHDITAIKRSEQMRADFVANASHELRTPLSTLVGFIETLRGPARDDADARDRFLAIMQEQAGRMSRLVMDLLSLSRIELDEHTHPTGETNVAQLVQSVVAMLELKAAARKITIKVQGGEDLPRVQGDEDQLTQVFQNLIDNAIKYGREQTDVVVTLERADAPPAPGATGIRARQASPQKVAGIKVSVTDKGDGIARTHLPRLTERFYRVDAARSRALGGTGLGLAIVKHIVNRHRGRLTIDSEVGKGSTFTVHLPGAEKPSEKAREKGEKSLTQSAPNLSHEGGRGAA</sequence>
<dbReference type="Gene3D" id="3.30.450.20">
    <property type="entry name" value="PAS domain"/>
    <property type="match status" value="1"/>
</dbReference>
<keyword evidence="5" id="KW-0597">Phosphoprotein</keyword>
<dbReference type="CDD" id="cd00082">
    <property type="entry name" value="HisKA"/>
    <property type="match status" value="1"/>
</dbReference>
<proteinExistence type="predicted"/>
<dbReference type="FunFam" id="3.30.565.10:FF:000006">
    <property type="entry name" value="Sensor histidine kinase WalK"/>
    <property type="match status" value="1"/>
</dbReference>
<feature type="domain" description="Histidine kinase" evidence="14">
    <location>
        <begin position="239"/>
        <end position="477"/>
    </location>
</feature>
<keyword evidence="13" id="KW-1133">Transmembrane helix</keyword>
<feature type="transmembrane region" description="Helical" evidence="13">
    <location>
        <begin position="38"/>
        <end position="58"/>
    </location>
</feature>
<evidence type="ECO:0000256" key="1">
    <source>
        <dbReference type="ARBA" id="ARBA00000085"/>
    </source>
</evidence>
<feature type="compositionally biased region" description="Basic and acidic residues" evidence="12">
    <location>
        <begin position="478"/>
        <end position="489"/>
    </location>
</feature>
<name>A0A560H682_9PROT</name>
<keyword evidence="7" id="KW-0547">Nucleotide-binding</keyword>
<dbReference type="SUPFAM" id="SSF47384">
    <property type="entry name" value="Homodimeric domain of signal transducing histidine kinase"/>
    <property type="match status" value="1"/>
</dbReference>
<feature type="transmembrane region" description="Helical" evidence="13">
    <location>
        <begin position="12"/>
        <end position="32"/>
    </location>
</feature>
<dbReference type="InterPro" id="IPR004358">
    <property type="entry name" value="Sig_transdc_His_kin-like_C"/>
</dbReference>
<comment type="subcellular location">
    <subcellularLocation>
        <location evidence="2">Cell membrane</location>
    </subcellularLocation>
</comment>
<keyword evidence="11 13" id="KW-0472">Membrane</keyword>
<dbReference type="GO" id="GO:0004721">
    <property type="term" value="F:phosphoprotein phosphatase activity"/>
    <property type="evidence" value="ECO:0007669"/>
    <property type="project" value="TreeGrafter"/>
</dbReference>
<evidence type="ECO:0000256" key="13">
    <source>
        <dbReference type="SAM" id="Phobius"/>
    </source>
</evidence>
<evidence type="ECO:0000313" key="16">
    <source>
        <dbReference type="Proteomes" id="UP000315751"/>
    </source>
</evidence>
<evidence type="ECO:0000256" key="12">
    <source>
        <dbReference type="SAM" id="MobiDB-lite"/>
    </source>
</evidence>
<dbReference type="OrthoDB" id="9813151at2"/>
<dbReference type="Pfam" id="PF02518">
    <property type="entry name" value="HATPase_c"/>
    <property type="match status" value="1"/>
</dbReference>
<evidence type="ECO:0000256" key="6">
    <source>
        <dbReference type="ARBA" id="ARBA00022679"/>
    </source>
</evidence>
<accession>A0A560H682</accession>
<dbReference type="InterPro" id="IPR003594">
    <property type="entry name" value="HATPase_dom"/>
</dbReference>
<evidence type="ECO:0000256" key="7">
    <source>
        <dbReference type="ARBA" id="ARBA00022741"/>
    </source>
</evidence>
<dbReference type="FunFam" id="1.10.287.130:FF:000008">
    <property type="entry name" value="Two-component sensor histidine kinase"/>
    <property type="match status" value="1"/>
</dbReference>
<dbReference type="GO" id="GO:0000155">
    <property type="term" value="F:phosphorelay sensor kinase activity"/>
    <property type="evidence" value="ECO:0007669"/>
    <property type="project" value="InterPro"/>
</dbReference>
<dbReference type="GO" id="GO:0016036">
    <property type="term" value="P:cellular response to phosphate starvation"/>
    <property type="evidence" value="ECO:0007669"/>
    <property type="project" value="TreeGrafter"/>
</dbReference>
<dbReference type="SMART" id="SM00387">
    <property type="entry name" value="HATPase_c"/>
    <property type="match status" value="1"/>
</dbReference>
<evidence type="ECO:0000256" key="11">
    <source>
        <dbReference type="ARBA" id="ARBA00023136"/>
    </source>
</evidence>
<comment type="caution">
    <text evidence="15">The sequence shown here is derived from an EMBL/GenBank/DDBJ whole genome shotgun (WGS) entry which is preliminary data.</text>
</comment>
<keyword evidence="4" id="KW-1003">Cell membrane</keyword>
<evidence type="ECO:0000256" key="5">
    <source>
        <dbReference type="ARBA" id="ARBA00022553"/>
    </source>
</evidence>
<evidence type="ECO:0000256" key="3">
    <source>
        <dbReference type="ARBA" id="ARBA00012438"/>
    </source>
</evidence>
<feature type="region of interest" description="Disordered" evidence="12">
    <location>
        <begin position="470"/>
        <end position="507"/>
    </location>
</feature>
<gene>
    <name evidence="15" type="ORF">FBZ90_107201</name>
</gene>
<dbReference type="InterPro" id="IPR036097">
    <property type="entry name" value="HisK_dim/P_sf"/>
</dbReference>
<dbReference type="Gene3D" id="1.10.287.130">
    <property type="match status" value="1"/>
</dbReference>
<dbReference type="InterPro" id="IPR005467">
    <property type="entry name" value="His_kinase_dom"/>
</dbReference>
<dbReference type="SUPFAM" id="SSF55874">
    <property type="entry name" value="ATPase domain of HSP90 chaperone/DNA topoisomerase II/histidine kinase"/>
    <property type="match status" value="1"/>
</dbReference>
<dbReference type="EMBL" id="VITR01000007">
    <property type="protein sequence ID" value="TWB41826.1"/>
    <property type="molecule type" value="Genomic_DNA"/>
</dbReference>
<dbReference type="GO" id="GO:0005886">
    <property type="term" value="C:plasma membrane"/>
    <property type="evidence" value="ECO:0007669"/>
    <property type="project" value="UniProtKB-SubCell"/>
</dbReference>
<organism evidence="15 16">
    <name type="scientific">Nitrospirillum amazonense</name>
    <dbReference type="NCBI Taxonomy" id="28077"/>
    <lineage>
        <taxon>Bacteria</taxon>
        <taxon>Pseudomonadati</taxon>
        <taxon>Pseudomonadota</taxon>
        <taxon>Alphaproteobacteria</taxon>
        <taxon>Rhodospirillales</taxon>
        <taxon>Azospirillaceae</taxon>
        <taxon>Nitrospirillum</taxon>
    </lineage>
</organism>
<dbReference type="RefSeq" id="WP_145732917.1">
    <property type="nucleotide sequence ID" value="NZ_VITR01000007.1"/>
</dbReference>
<evidence type="ECO:0000313" key="15">
    <source>
        <dbReference type="EMBL" id="TWB41826.1"/>
    </source>
</evidence>
<dbReference type="PRINTS" id="PR00344">
    <property type="entry name" value="BCTRLSENSOR"/>
</dbReference>
<keyword evidence="8 15" id="KW-0418">Kinase</keyword>
<keyword evidence="16" id="KW-1185">Reference proteome</keyword>
<evidence type="ECO:0000256" key="10">
    <source>
        <dbReference type="ARBA" id="ARBA00023012"/>
    </source>
</evidence>
<dbReference type="PROSITE" id="PS50109">
    <property type="entry name" value="HIS_KIN"/>
    <property type="match status" value="1"/>
</dbReference>
<evidence type="ECO:0000256" key="4">
    <source>
        <dbReference type="ARBA" id="ARBA00022475"/>
    </source>
</evidence>
<evidence type="ECO:0000256" key="8">
    <source>
        <dbReference type="ARBA" id="ARBA00022777"/>
    </source>
</evidence>
<dbReference type="InterPro" id="IPR050351">
    <property type="entry name" value="BphY/WalK/GraS-like"/>
</dbReference>
<keyword evidence="9" id="KW-0067">ATP-binding</keyword>
<evidence type="ECO:0000256" key="2">
    <source>
        <dbReference type="ARBA" id="ARBA00004236"/>
    </source>
</evidence>
<dbReference type="InterPro" id="IPR036890">
    <property type="entry name" value="HATPase_C_sf"/>
</dbReference>
<dbReference type="InterPro" id="IPR003661">
    <property type="entry name" value="HisK_dim/P_dom"/>
</dbReference>
<dbReference type="Proteomes" id="UP000315751">
    <property type="component" value="Unassembled WGS sequence"/>
</dbReference>
<comment type="catalytic activity">
    <reaction evidence="1">
        <text>ATP + protein L-histidine = ADP + protein N-phospho-L-histidine.</text>
        <dbReference type="EC" id="2.7.13.3"/>
    </reaction>
</comment>
<dbReference type="AlphaFoldDB" id="A0A560H682"/>
<dbReference type="Gene3D" id="3.30.565.10">
    <property type="entry name" value="Histidine kinase-like ATPase, C-terminal domain"/>
    <property type="match status" value="1"/>
</dbReference>
<dbReference type="SMART" id="SM00388">
    <property type="entry name" value="HisKA"/>
    <property type="match status" value="1"/>
</dbReference>
<keyword evidence="10" id="KW-0902">Two-component regulatory system</keyword>
<keyword evidence="13" id="KW-0812">Transmembrane</keyword>
<dbReference type="SUPFAM" id="SSF55785">
    <property type="entry name" value="PYP-like sensor domain (PAS domain)"/>
    <property type="match status" value="1"/>
</dbReference>
<evidence type="ECO:0000256" key="9">
    <source>
        <dbReference type="ARBA" id="ARBA00022840"/>
    </source>
</evidence>
<evidence type="ECO:0000259" key="14">
    <source>
        <dbReference type="PROSITE" id="PS50109"/>
    </source>
</evidence>
<dbReference type="PANTHER" id="PTHR45453">
    <property type="entry name" value="PHOSPHATE REGULON SENSOR PROTEIN PHOR"/>
    <property type="match status" value="1"/>
</dbReference>
<dbReference type="GO" id="GO:0005524">
    <property type="term" value="F:ATP binding"/>
    <property type="evidence" value="ECO:0007669"/>
    <property type="project" value="UniProtKB-KW"/>
</dbReference>
<dbReference type="Pfam" id="PF00512">
    <property type="entry name" value="HisKA"/>
    <property type="match status" value="1"/>
</dbReference>
<dbReference type="PANTHER" id="PTHR45453:SF1">
    <property type="entry name" value="PHOSPHATE REGULON SENSOR PROTEIN PHOR"/>
    <property type="match status" value="1"/>
</dbReference>
<dbReference type="EC" id="2.7.13.3" evidence="3"/>